<comment type="caution">
    <text evidence="8">The sequence shown here is derived from an EMBL/GenBank/DDBJ whole genome shotgun (WGS) entry which is preliminary data.</text>
</comment>
<name>A0A5C4T8X2_9BACL</name>
<dbReference type="Pfam" id="PF13416">
    <property type="entry name" value="SBP_bac_8"/>
    <property type="match status" value="1"/>
</dbReference>
<dbReference type="InterPro" id="IPR006059">
    <property type="entry name" value="SBP"/>
</dbReference>
<dbReference type="GO" id="GO:0055052">
    <property type="term" value="C:ATP-binding cassette (ABC) transporter complex, substrate-binding subunit-containing"/>
    <property type="evidence" value="ECO:0007669"/>
    <property type="project" value="TreeGrafter"/>
</dbReference>
<protein>
    <submittedName>
        <fullName evidence="8">Extracellular solute-binding protein</fullName>
    </submittedName>
</protein>
<dbReference type="PRINTS" id="PR00035">
    <property type="entry name" value="HTHGNTR"/>
</dbReference>
<organism evidence="8 9">
    <name type="scientific">Paenibacillus hemerocallicola</name>
    <dbReference type="NCBI Taxonomy" id="1172614"/>
    <lineage>
        <taxon>Bacteria</taxon>
        <taxon>Bacillati</taxon>
        <taxon>Bacillota</taxon>
        <taxon>Bacilli</taxon>
        <taxon>Bacillales</taxon>
        <taxon>Paenibacillaceae</taxon>
        <taxon>Paenibacillus</taxon>
    </lineage>
</organism>
<sequence length="472" mass="54568">MAEKPSRKTFRVRLDEMVDLLREEIWSGKLGVDKYLPSEAELGKQFQLSNNSVRKGLDVLVQEGLIEKIPKVGNRVVSPTPDTNTVVRFGYHGTIAMETGIERLLEKFHKRYPHIQVQTLKVPTYNYFSFYKEYMEANLLDIFTMNDYNFGVLLEHDAVDLLEPVETDADHYPFLTEPFMAGGEQLVQPLIFTPLILCYNKEHFLENDLPEPDSGWTWDKLFRVAERLAVVNERYGFYYHMLARNRWPLFLLQSGMKFEKDERGLYKLDCDKLMEGLDVCKSLLEMENVFPSMLSASNADAEELFLQQKVSMIITSYSALNELKDADFPFDIAPLPSLRDFRTLMIVIGLAINHKSKVKEAAKLLGDFLRSYDSQLGIHRHTLSIPANKRAAEWTGEEKLSRPSRYYLYREIIPTFRLASELKLSSNELSAVYREAKLYWSGLYDRPTVCRNIERALNAPKPLIAAEQVRES</sequence>
<keyword evidence="6" id="KW-0804">Transcription</keyword>
<keyword evidence="3" id="KW-0732">Signal</keyword>
<dbReference type="AlphaFoldDB" id="A0A5C4T8X2"/>
<gene>
    <name evidence="8" type="ORF">FE784_16495</name>
</gene>
<evidence type="ECO:0000256" key="4">
    <source>
        <dbReference type="ARBA" id="ARBA00023015"/>
    </source>
</evidence>
<dbReference type="GO" id="GO:0042956">
    <property type="term" value="P:maltodextrin transmembrane transport"/>
    <property type="evidence" value="ECO:0007669"/>
    <property type="project" value="TreeGrafter"/>
</dbReference>
<evidence type="ECO:0000256" key="5">
    <source>
        <dbReference type="ARBA" id="ARBA00023125"/>
    </source>
</evidence>
<dbReference type="GO" id="GO:0003700">
    <property type="term" value="F:DNA-binding transcription factor activity"/>
    <property type="evidence" value="ECO:0007669"/>
    <property type="project" value="InterPro"/>
</dbReference>
<dbReference type="OrthoDB" id="2374506at2"/>
<dbReference type="GO" id="GO:0003677">
    <property type="term" value="F:DNA binding"/>
    <property type="evidence" value="ECO:0007669"/>
    <property type="project" value="UniProtKB-KW"/>
</dbReference>
<evidence type="ECO:0000256" key="1">
    <source>
        <dbReference type="ARBA" id="ARBA00008520"/>
    </source>
</evidence>
<comment type="similarity">
    <text evidence="1">Belongs to the bacterial solute-binding protein 1 family.</text>
</comment>
<evidence type="ECO:0000259" key="7">
    <source>
        <dbReference type="PROSITE" id="PS50949"/>
    </source>
</evidence>
<dbReference type="PANTHER" id="PTHR30061">
    <property type="entry name" value="MALTOSE-BINDING PERIPLASMIC PROTEIN"/>
    <property type="match status" value="1"/>
</dbReference>
<evidence type="ECO:0000313" key="8">
    <source>
        <dbReference type="EMBL" id="TNJ65196.1"/>
    </source>
</evidence>
<evidence type="ECO:0000256" key="2">
    <source>
        <dbReference type="ARBA" id="ARBA00022448"/>
    </source>
</evidence>
<dbReference type="Proteomes" id="UP000307943">
    <property type="component" value="Unassembled WGS sequence"/>
</dbReference>
<dbReference type="InterPro" id="IPR000524">
    <property type="entry name" value="Tscrpt_reg_HTH_GntR"/>
</dbReference>
<dbReference type="Gene3D" id="3.40.190.10">
    <property type="entry name" value="Periplasmic binding protein-like II"/>
    <property type="match status" value="1"/>
</dbReference>
<dbReference type="Pfam" id="PF00392">
    <property type="entry name" value="GntR"/>
    <property type="match status" value="1"/>
</dbReference>
<feature type="domain" description="HTH gntR-type" evidence="7">
    <location>
        <begin position="11"/>
        <end position="79"/>
    </location>
</feature>
<dbReference type="InterPro" id="IPR036388">
    <property type="entry name" value="WH-like_DNA-bd_sf"/>
</dbReference>
<dbReference type="GO" id="GO:1901982">
    <property type="term" value="F:maltose binding"/>
    <property type="evidence" value="ECO:0007669"/>
    <property type="project" value="TreeGrafter"/>
</dbReference>
<keyword evidence="4" id="KW-0805">Transcription regulation</keyword>
<dbReference type="SUPFAM" id="SSF46785">
    <property type="entry name" value="Winged helix' DNA-binding domain"/>
    <property type="match status" value="1"/>
</dbReference>
<dbReference type="InterPro" id="IPR036390">
    <property type="entry name" value="WH_DNA-bd_sf"/>
</dbReference>
<dbReference type="CDD" id="cd07377">
    <property type="entry name" value="WHTH_GntR"/>
    <property type="match status" value="1"/>
</dbReference>
<dbReference type="SUPFAM" id="SSF53850">
    <property type="entry name" value="Periplasmic binding protein-like II"/>
    <property type="match status" value="1"/>
</dbReference>
<keyword evidence="9" id="KW-1185">Reference proteome</keyword>
<dbReference type="PANTHER" id="PTHR30061:SF50">
    <property type="entry name" value="MALTOSE_MALTODEXTRIN-BINDING PERIPLASMIC PROTEIN"/>
    <property type="match status" value="1"/>
</dbReference>
<dbReference type="Gene3D" id="1.10.10.10">
    <property type="entry name" value="Winged helix-like DNA-binding domain superfamily/Winged helix DNA-binding domain"/>
    <property type="match status" value="1"/>
</dbReference>
<evidence type="ECO:0000256" key="3">
    <source>
        <dbReference type="ARBA" id="ARBA00022729"/>
    </source>
</evidence>
<dbReference type="PROSITE" id="PS50949">
    <property type="entry name" value="HTH_GNTR"/>
    <property type="match status" value="1"/>
</dbReference>
<reference evidence="8 9" key="1">
    <citation type="submission" date="2019-05" db="EMBL/GenBank/DDBJ databases">
        <title>We sequenced the genome of Paenibacillus hemerocallicola KCTC 33185 for further insight into its adaptation and study the phylogeny of Paenibacillus.</title>
        <authorList>
            <person name="Narsing Rao M.P."/>
        </authorList>
    </citation>
    <scope>NUCLEOTIDE SEQUENCE [LARGE SCALE GENOMIC DNA]</scope>
    <source>
        <strain evidence="8 9">KCTC 33185</strain>
    </source>
</reference>
<evidence type="ECO:0000313" key="9">
    <source>
        <dbReference type="Proteomes" id="UP000307943"/>
    </source>
</evidence>
<keyword evidence="2" id="KW-0813">Transport</keyword>
<accession>A0A5C4T8X2</accession>
<keyword evidence="5" id="KW-0238">DNA-binding</keyword>
<evidence type="ECO:0000256" key="6">
    <source>
        <dbReference type="ARBA" id="ARBA00023163"/>
    </source>
</evidence>
<dbReference type="EMBL" id="VDCQ01000021">
    <property type="protein sequence ID" value="TNJ65196.1"/>
    <property type="molecule type" value="Genomic_DNA"/>
</dbReference>
<dbReference type="SMART" id="SM00345">
    <property type="entry name" value="HTH_GNTR"/>
    <property type="match status" value="1"/>
</dbReference>
<dbReference type="RefSeq" id="WP_139603320.1">
    <property type="nucleotide sequence ID" value="NZ_VDCQ01000021.1"/>
</dbReference>
<proteinExistence type="inferred from homology"/>
<dbReference type="GO" id="GO:0015768">
    <property type="term" value="P:maltose transport"/>
    <property type="evidence" value="ECO:0007669"/>
    <property type="project" value="TreeGrafter"/>
</dbReference>